<gene>
    <name evidence="2" type="ORF">F7D08_0217</name>
</gene>
<dbReference type="Proteomes" id="UP000468413">
    <property type="component" value="Unassembled WGS sequence"/>
</dbReference>
<reference evidence="2 3" key="1">
    <citation type="submission" date="2019-09" db="EMBL/GenBank/DDBJ databases">
        <title>Characterization of the phylogenetic diversity of two novel species belonging to the genus Bifidobacterium: Bifidobacterium cebidarum sp. nov. and Bifidobacterium leontopitheci sp. nov.</title>
        <authorList>
            <person name="Lugli G.A."/>
            <person name="Duranti S."/>
            <person name="Milani C."/>
            <person name="Turroni F."/>
            <person name="Ventura M."/>
        </authorList>
    </citation>
    <scope>NUCLEOTIDE SEQUENCE [LARGE SCALE GENOMIC DNA]</scope>
    <source>
        <strain evidence="2 3">LMG 31469</strain>
    </source>
</reference>
<keyword evidence="3" id="KW-1185">Reference proteome</keyword>
<evidence type="ECO:0000313" key="2">
    <source>
        <dbReference type="EMBL" id="KAB7789265.1"/>
    </source>
</evidence>
<sequence>MPGDGNIDGPCKNGLAFGETQSGPRSAAASLRLTLQTAHRAVC</sequence>
<comment type="caution">
    <text evidence="2">The sequence shown here is derived from an EMBL/GenBank/DDBJ whole genome shotgun (WGS) entry which is preliminary data.</text>
</comment>
<accession>A0A6I1GCL4</accession>
<dbReference type="AlphaFoldDB" id="A0A6I1GCL4"/>
<organism evidence="2 3">
    <name type="scientific">Bifidobacterium cebidarum</name>
    <dbReference type="NCBI Taxonomy" id="2650773"/>
    <lineage>
        <taxon>Bacteria</taxon>
        <taxon>Bacillati</taxon>
        <taxon>Actinomycetota</taxon>
        <taxon>Actinomycetes</taxon>
        <taxon>Bifidobacteriales</taxon>
        <taxon>Bifidobacteriaceae</taxon>
        <taxon>Bifidobacterium</taxon>
    </lineage>
</organism>
<protein>
    <submittedName>
        <fullName evidence="2">Uncharacterized protein</fullName>
    </submittedName>
</protein>
<feature type="region of interest" description="Disordered" evidence="1">
    <location>
        <begin position="1"/>
        <end position="23"/>
    </location>
</feature>
<name>A0A6I1GCL4_9BIFI</name>
<evidence type="ECO:0000313" key="3">
    <source>
        <dbReference type="Proteomes" id="UP000468413"/>
    </source>
</evidence>
<proteinExistence type="predicted"/>
<evidence type="ECO:0000256" key="1">
    <source>
        <dbReference type="SAM" id="MobiDB-lite"/>
    </source>
</evidence>
<dbReference type="EMBL" id="WBVS01000001">
    <property type="protein sequence ID" value="KAB7789265.1"/>
    <property type="molecule type" value="Genomic_DNA"/>
</dbReference>